<evidence type="ECO:0000313" key="2">
    <source>
        <dbReference type="Proteomes" id="UP000663879"/>
    </source>
</evidence>
<proteinExistence type="predicted"/>
<keyword evidence="2" id="KW-1185">Reference proteome</keyword>
<accession>A0A814E6D7</accession>
<dbReference type="Proteomes" id="UP000663879">
    <property type="component" value="Unassembled WGS sequence"/>
</dbReference>
<dbReference type="AlphaFoldDB" id="A0A814E6D7"/>
<gene>
    <name evidence="1" type="ORF">OXX778_LOCUS14630</name>
</gene>
<sequence>MSGNEDTETEIESNQAEFDQAILSALANVQNCSKRKKNGLKATEPNNWMIWLSEQANNCKLECWLPKEHKILLNSIPESIDSKLTPLIGSGHIETVQKPNTTVDIPNNDFMNMFMQWSLQIKNFSL</sequence>
<evidence type="ECO:0000313" key="1">
    <source>
        <dbReference type="EMBL" id="CAF0965222.1"/>
    </source>
</evidence>
<reference evidence="1" key="1">
    <citation type="submission" date="2021-02" db="EMBL/GenBank/DDBJ databases">
        <authorList>
            <person name="Nowell W R."/>
        </authorList>
    </citation>
    <scope>NUCLEOTIDE SEQUENCE</scope>
    <source>
        <strain evidence="1">Ploen Becks lab</strain>
    </source>
</reference>
<name>A0A814E6D7_9BILA</name>
<dbReference type="EMBL" id="CAJNOC010003047">
    <property type="protein sequence ID" value="CAF0965222.1"/>
    <property type="molecule type" value="Genomic_DNA"/>
</dbReference>
<organism evidence="1 2">
    <name type="scientific">Brachionus calyciflorus</name>
    <dbReference type="NCBI Taxonomy" id="104777"/>
    <lineage>
        <taxon>Eukaryota</taxon>
        <taxon>Metazoa</taxon>
        <taxon>Spiralia</taxon>
        <taxon>Gnathifera</taxon>
        <taxon>Rotifera</taxon>
        <taxon>Eurotatoria</taxon>
        <taxon>Monogononta</taxon>
        <taxon>Pseudotrocha</taxon>
        <taxon>Ploima</taxon>
        <taxon>Brachionidae</taxon>
        <taxon>Brachionus</taxon>
    </lineage>
</organism>
<comment type="caution">
    <text evidence="1">The sequence shown here is derived from an EMBL/GenBank/DDBJ whole genome shotgun (WGS) entry which is preliminary data.</text>
</comment>
<protein>
    <submittedName>
        <fullName evidence="1">Uncharacterized protein</fullName>
    </submittedName>
</protein>
<dbReference type="OrthoDB" id="10143459at2759"/>